<dbReference type="EMBL" id="CBLX010000004">
    <property type="protein sequence ID" value="CDG38617.1"/>
    <property type="molecule type" value="Genomic_DNA"/>
</dbReference>
<sequence>MSENLPVTGNTTGHSASMTDLATPFRRLFPAPVSGQTLAALVLAIGFSLIVPGFFSLGSMRSMMFQLPQLGLLALAMAIPMMSGGLNLAIIAIANACGLAMVTVLGHLPLEGHGAGYVGFCIVIALMAGAVLGTALGGVTGWLIVRTKVHPILVTLGIMSIVEGTSIWLTRGEVVSGLPALYGQIGNASLVQIPLAFLAFLAVAGVVHLLLQHTAFGISIRMIGSNALATRYSAVNVDRVTIRIYALSGFLCFCAACLMLARFNSASAAYAKSYLLVTVLAAVLGGVDPNGGFGRVTGLVLAMIMLQLIATGFNLLGFSDYLTLAIWGLVLIGVACAQSSFKKRR</sequence>
<dbReference type="GO" id="GO:0022857">
    <property type="term" value="F:transmembrane transporter activity"/>
    <property type="evidence" value="ECO:0007669"/>
    <property type="project" value="InterPro"/>
</dbReference>
<comment type="subcellular location">
    <subcellularLocation>
        <location evidence="1">Cell membrane</location>
        <topology evidence="1">Multi-pass membrane protein</topology>
    </subcellularLocation>
</comment>
<dbReference type="InterPro" id="IPR001851">
    <property type="entry name" value="ABC_transp_permease"/>
</dbReference>
<feature type="transmembrane region" description="Helical" evidence="8">
    <location>
        <begin position="190"/>
        <end position="211"/>
    </location>
</feature>
<evidence type="ECO:0000256" key="4">
    <source>
        <dbReference type="ARBA" id="ARBA00022519"/>
    </source>
</evidence>
<feature type="transmembrane region" description="Helical" evidence="8">
    <location>
        <begin position="299"/>
        <end position="318"/>
    </location>
</feature>
<feature type="transmembrane region" description="Helical" evidence="8">
    <location>
        <begin position="324"/>
        <end position="341"/>
    </location>
</feature>
<evidence type="ECO:0000256" key="2">
    <source>
        <dbReference type="ARBA" id="ARBA00022448"/>
    </source>
</evidence>
<feature type="transmembrane region" description="Helical" evidence="8">
    <location>
        <begin position="244"/>
        <end position="263"/>
    </location>
</feature>
<evidence type="ECO:0000256" key="8">
    <source>
        <dbReference type="SAM" id="Phobius"/>
    </source>
</evidence>
<feature type="transmembrane region" description="Helical" evidence="8">
    <location>
        <begin position="70"/>
        <end position="94"/>
    </location>
</feature>
<feature type="transmembrane region" description="Helical" evidence="8">
    <location>
        <begin position="152"/>
        <end position="170"/>
    </location>
</feature>
<dbReference type="AlphaFoldDB" id="A0A060QIM0"/>
<evidence type="ECO:0000256" key="1">
    <source>
        <dbReference type="ARBA" id="ARBA00004651"/>
    </source>
</evidence>
<organism evidence="9 10">
    <name type="scientific">Asaia bogorensis</name>
    <dbReference type="NCBI Taxonomy" id="91915"/>
    <lineage>
        <taxon>Bacteria</taxon>
        <taxon>Pseudomonadati</taxon>
        <taxon>Pseudomonadota</taxon>
        <taxon>Alphaproteobacteria</taxon>
        <taxon>Acetobacterales</taxon>
        <taxon>Acetobacteraceae</taxon>
        <taxon>Asaia</taxon>
    </lineage>
</organism>
<keyword evidence="7 8" id="KW-0472">Membrane</keyword>
<dbReference type="RefSeq" id="WP_200863493.1">
    <property type="nucleotide sequence ID" value="NZ_CBLX010000004.1"/>
</dbReference>
<evidence type="ECO:0000313" key="9">
    <source>
        <dbReference type="EMBL" id="CDG38617.1"/>
    </source>
</evidence>
<evidence type="ECO:0000313" key="10">
    <source>
        <dbReference type="Proteomes" id="UP000027583"/>
    </source>
</evidence>
<proteinExistence type="predicted"/>
<dbReference type="eggNOG" id="COG1172">
    <property type="taxonomic scope" value="Bacteria"/>
</dbReference>
<keyword evidence="3" id="KW-1003">Cell membrane</keyword>
<dbReference type="Proteomes" id="UP000027583">
    <property type="component" value="Unassembled WGS sequence"/>
</dbReference>
<dbReference type="PANTHER" id="PTHR32196">
    <property type="entry name" value="ABC TRANSPORTER PERMEASE PROTEIN YPHD-RELATED-RELATED"/>
    <property type="match status" value="1"/>
</dbReference>
<keyword evidence="2" id="KW-0813">Transport</keyword>
<evidence type="ECO:0000256" key="5">
    <source>
        <dbReference type="ARBA" id="ARBA00022692"/>
    </source>
</evidence>
<reference evidence="9 10" key="1">
    <citation type="journal article" date="2014" name="Genome Biol. Evol.">
        <title>Acetic acid bacteria genomes reveal functional traits for adaptation to life in insect guts.</title>
        <authorList>
            <person name="Chouaia B."/>
            <person name="Gaiarsa S."/>
            <person name="Crotti E."/>
            <person name="Comandatore F."/>
            <person name="Degli Esposti M."/>
            <person name="Ricci I."/>
            <person name="Alma A."/>
            <person name="Favia G."/>
            <person name="Bandi C."/>
            <person name="Daffonchio D."/>
        </authorList>
    </citation>
    <scope>NUCLEOTIDE SEQUENCE [LARGE SCALE GENOMIC DNA]</scope>
    <source>
        <strain evidence="9 10">SF2.1</strain>
    </source>
</reference>
<keyword evidence="5 8" id="KW-0812">Transmembrane</keyword>
<keyword evidence="6 8" id="KW-1133">Transmembrane helix</keyword>
<dbReference type="CDD" id="cd06579">
    <property type="entry name" value="TM_PBP1_transp_AraH_like"/>
    <property type="match status" value="1"/>
</dbReference>
<reference evidence="9 10" key="2">
    <citation type="journal article" date="2014" name="PLoS ONE">
        <title>Evolution of mitochondria reconstructed from the energy metabolism of living bacteria.</title>
        <authorList>
            <person name="Degli Esposti M."/>
            <person name="Chouaia B."/>
            <person name="Comandatore F."/>
            <person name="Crotti E."/>
            <person name="Sassera D."/>
            <person name="Lievens P.M."/>
            <person name="Daffonchio D."/>
            <person name="Bandi C."/>
        </authorList>
    </citation>
    <scope>NUCLEOTIDE SEQUENCE [LARGE SCALE GENOMIC DNA]</scope>
    <source>
        <strain evidence="9 10">SF2.1</strain>
    </source>
</reference>
<dbReference type="Pfam" id="PF02653">
    <property type="entry name" value="BPD_transp_2"/>
    <property type="match status" value="1"/>
</dbReference>
<evidence type="ECO:0000256" key="6">
    <source>
        <dbReference type="ARBA" id="ARBA00022989"/>
    </source>
</evidence>
<evidence type="ECO:0000256" key="3">
    <source>
        <dbReference type="ARBA" id="ARBA00022475"/>
    </source>
</evidence>
<gene>
    <name evidence="9" type="ORF">ASAP_0572</name>
</gene>
<accession>A0A060QIM0</accession>
<comment type="caution">
    <text evidence="9">The sequence shown here is derived from an EMBL/GenBank/DDBJ whole genome shotgun (WGS) entry which is preliminary data.</text>
</comment>
<feature type="transmembrane region" description="Helical" evidence="8">
    <location>
        <begin position="38"/>
        <end position="58"/>
    </location>
</feature>
<name>A0A060QIM0_9PROT</name>
<dbReference type="GO" id="GO:0005886">
    <property type="term" value="C:plasma membrane"/>
    <property type="evidence" value="ECO:0007669"/>
    <property type="project" value="UniProtKB-SubCell"/>
</dbReference>
<protein>
    <submittedName>
        <fullName evidence="9">Ribose/xylose/arabinose/galactoside ABC-type transport systems, permease component 1</fullName>
    </submittedName>
</protein>
<dbReference type="PANTHER" id="PTHR32196:SF21">
    <property type="entry name" value="ABC TRANSPORTER PERMEASE PROTEIN YPHD-RELATED"/>
    <property type="match status" value="1"/>
</dbReference>
<feature type="transmembrane region" description="Helical" evidence="8">
    <location>
        <begin position="269"/>
        <end position="287"/>
    </location>
</feature>
<evidence type="ECO:0000256" key="7">
    <source>
        <dbReference type="ARBA" id="ARBA00023136"/>
    </source>
</evidence>
<keyword evidence="4" id="KW-0997">Cell inner membrane</keyword>
<feature type="transmembrane region" description="Helical" evidence="8">
    <location>
        <begin position="114"/>
        <end position="145"/>
    </location>
</feature>